<reference evidence="2 3" key="1">
    <citation type="submission" date="2016-10" db="EMBL/GenBank/DDBJ databases">
        <authorList>
            <person name="de Groot N.N."/>
        </authorList>
    </citation>
    <scope>NUCLEOTIDE SEQUENCE [LARGE SCALE GENOMIC DNA]</scope>
    <source>
        <strain evidence="2 3">CGMCC 4.5727</strain>
    </source>
</reference>
<dbReference type="Proteomes" id="UP000199155">
    <property type="component" value="Unassembled WGS sequence"/>
</dbReference>
<dbReference type="AlphaFoldDB" id="A0A1G8ZKI3"/>
<keyword evidence="3" id="KW-1185">Reference proteome</keyword>
<gene>
    <name evidence="2" type="ORF">SAMN05421806_10546</name>
</gene>
<evidence type="ECO:0000313" key="2">
    <source>
        <dbReference type="EMBL" id="SDK15541.1"/>
    </source>
</evidence>
<dbReference type="Pfam" id="PF04167">
    <property type="entry name" value="DUF402"/>
    <property type="match status" value="1"/>
</dbReference>
<dbReference type="InterPro" id="IPR035930">
    <property type="entry name" value="FomD-like_sf"/>
</dbReference>
<proteinExistence type="predicted"/>
<name>A0A1G8ZKI3_9ACTN</name>
<dbReference type="EMBL" id="FNFF01000005">
    <property type="protein sequence ID" value="SDK15541.1"/>
    <property type="molecule type" value="Genomic_DNA"/>
</dbReference>
<dbReference type="Gene3D" id="2.40.380.10">
    <property type="entry name" value="FomD-like"/>
    <property type="match status" value="1"/>
</dbReference>
<dbReference type="OrthoDB" id="3531052at2"/>
<evidence type="ECO:0000313" key="3">
    <source>
        <dbReference type="Proteomes" id="UP000199155"/>
    </source>
</evidence>
<sequence>MTRRTPGTPGTAVTVEVRKYDGRLSARWTARHLGADDHGSWLATAKGVDVESDGGGWTTRFPYVLLVPPDAWWTASFCRPPGPEVYCDVCLPARWSPDGTALHLVDLDLDVVRPAGAGPHIEDEDEFAGHRESFGYPDDLVAEAMATCARLYEAVGREAGTEPFRSVYKDWLSRADRPARA</sequence>
<accession>A0A1G8ZKI3</accession>
<evidence type="ECO:0000259" key="1">
    <source>
        <dbReference type="Pfam" id="PF04167"/>
    </source>
</evidence>
<dbReference type="RefSeq" id="WP_093610106.1">
    <property type="nucleotide sequence ID" value="NZ_FNFF01000005.1"/>
</dbReference>
<dbReference type="SUPFAM" id="SSF159234">
    <property type="entry name" value="FomD-like"/>
    <property type="match status" value="1"/>
</dbReference>
<protein>
    <recommendedName>
        <fullName evidence="1">DUF402 domain-containing protein</fullName>
    </recommendedName>
</protein>
<feature type="domain" description="DUF402" evidence="1">
    <location>
        <begin position="21"/>
        <end position="157"/>
    </location>
</feature>
<organism evidence="2 3">
    <name type="scientific">Streptomyces indicus</name>
    <dbReference type="NCBI Taxonomy" id="417292"/>
    <lineage>
        <taxon>Bacteria</taxon>
        <taxon>Bacillati</taxon>
        <taxon>Actinomycetota</taxon>
        <taxon>Actinomycetes</taxon>
        <taxon>Kitasatosporales</taxon>
        <taxon>Streptomycetaceae</taxon>
        <taxon>Streptomyces</taxon>
    </lineage>
</organism>
<dbReference type="InterPro" id="IPR007295">
    <property type="entry name" value="DUF402"/>
</dbReference>